<evidence type="ECO:0000313" key="6">
    <source>
        <dbReference type="Proteomes" id="UP001300763"/>
    </source>
</evidence>
<evidence type="ECO:0000256" key="2">
    <source>
        <dbReference type="ARBA" id="ARBA00023122"/>
    </source>
</evidence>
<comment type="caution">
    <text evidence="5">The sequence shown here is derived from an EMBL/GenBank/DDBJ whole genome shotgun (WGS) entry which is preliminary data.</text>
</comment>
<keyword evidence="6" id="KW-1185">Reference proteome</keyword>
<reference evidence="5 6" key="1">
    <citation type="submission" date="2023-02" db="EMBL/GenBank/DDBJ databases">
        <title>Genome sequencing required for Actinomycetospora new species description.</title>
        <authorList>
            <person name="Saimee Y."/>
            <person name="Duangmal K."/>
        </authorList>
    </citation>
    <scope>NUCLEOTIDE SEQUENCE [LARGE SCALE GENOMIC DNA]</scope>
    <source>
        <strain evidence="5 6">DW7H6</strain>
    </source>
</reference>
<dbReference type="SUPFAM" id="SSF56176">
    <property type="entry name" value="FAD-binding/transporter-associated domain-like"/>
    <property type="match status" value="1"/>
</dbReference>
<dbReference type="Proteomes" id="UP001300763">
    <property type="component" value="Unassembled WGS sequence"/>
</dbReference>
<dbReference type="InterPro" id="IPR036318">
    <property type="entry name" value="FAD-bd_PCMH-like_sf"/>
</dbReference>
<dbReference type="RefSeq" id="WP_274203267.1">
    <property type="nucleotide sequence ID" value="NZ_JAQZAO010000015.1"/>
</dbReference>
<dbReference type="Gene3D" id="3.30.465.10">
    <property type="match status" value="1"/>
</dbReference>
<organism evidence="5 6">
    <name type="scientific">Actinomycetospora lemnae</name>
    <dbReference type="NCBI Taxonomy" id="3019891"/>
    <lineage>
        <taxon>Bacteria</taxon>
        <taxon>Bacillati</taxon>
        <taxon>Actinomycetota</taxon>
        <taxon>Actinomycetes</taxon>
        <taxon>Pseudonocardiales</taxon>
        <taxon>Pseudonocardiaceae</taxon>
        <taxon>Actinomycetospora</taxon>
    </lineage>
</organism>
<dbReference type="InterPro" id="IPR005170">
    <property type="entry name" value="Transptr-assoc_dom"/>
</dbReference>
<dbReference type="InterPro" id="IPR010916">
    <property type="entry name" value="TonB_box_CS"/>
</dbReference>
<proteinExistence type="predicted"/>
<name>A0ABT5T474_9PSEU</name>
<gene>
    <name evidence="5" type="ORF">PGB27_25580</name>
</gene>
<keyword evidence="1" id="KW-0677">Repeat</keyword>
<dbReference type="SUPFAM" id="SSF54631">
    <property type="entry name" value="CBS-domain pair"/>
    <property type="match status" value="1"/>
</dbReference>
<dbReference type="EMBL" id="JAQZAO010000015">
    <property type="protein sequence ID" value="MDD7968733.1"/>
    <property type="molecule type" value="Genomic_DNA"/>
</dbReference>
<dbReference type="InterPro" id="IPR046342">
    <property type="entry name" value="CBS_dom_sf"/>
</dbReference>
<dbReference type="Pfam" id="PF03471">
    <property type="entry name" value="CorC_HlyC"/>
    <property type="match status" value="1"/>
</dbReference>
<dbReference type="InterPro" id="IPR016169">
    <property type="entry name" value="FAD-bd_PCMH_sub2"/>
</dbReference>
<protein>
    <submittedName>
        <fullName evidence="5">Transporter associated domain-containing protein</fullName>
    </submittedName>
</protein>
<feature type="domain" description="CBS" evidence="4">
    <location>
        <begin position="1"/>
        <end position="52"/>
    </location>
</feature>
<dbReference type="Gene3D" id="3.90.1280.20">
    <property type="match status" value="1"/>
</dbReference>
<dbReference type="PROSITE" id="PS00430">
    <property type="entry name" value="TONB_DEPENDENT_REC_1"/>
    <property type="match status" value="1"/>
</dbReference>
<dbReference type="SMART" id="SM01091">
    <property type="entry name" value="CorC_HlyC"/>
    <property type="match status" value="1"/>
</dbReference>
<dbReference type="PANTHER" id="PTHR22777">
    <property type="entry name" value="HEMOLYSIN-RELATED"/>
    <property type="match status" value="1"/>
</dbReference>
<evidence type="ECO:0000259" key="4">
    <source>
        <dbReference type="PROSITE" id="PS51371"/>
    </source>
</evidence>
<keyword evidence="2 3" id="KW-0129">CBS domain</keyword>
<evidence type="ECO:0000313" key="5">
    <source>
        <dbReference type="EMBL" id="MDD7968733.1"/>
    </source>
</evidence>
<dbReference type="Pfam" id="PF00571">
    <property type="entry name" value="CBS"/>
    <property type="match status" value="1"/>
</dbReference>
<evidence type="ECO:0000256" key="3">
    <source>
        <dbReference type="PROSITE-ProRule" id="PRU00703"/>
    </source>
</evidence>
<dbReference type="InterPro" id="IPR000644">
    <property type="entry name" value="CBS_dom"/>
</dbReference>
<accession>A0ABT5T474</accession>
<sequence>MVPETVDLDRLLTLLRARDVPLALVVDEYGDLAGLVTLEDLVEEIVGDVRDEHDRGTPPGERLADGSWRADGRLRPDEASALLGWTLPSSPEYDTLAGLLAEHLGRVPEDGDTVTVTATRAGEELGEVEQCPVRITVEATERWRVTAVRLDLEAVTA</sequence>
<dbReference type="PANTHER" id="PTHR22777:SF17">
    <property type="entry name" value="UPF0053 PROTEIN SLL0260"/>
    <property type="match status" value="1"/>
</dbReference>
<dbReference type="PROSITE" id="PS51371">
    <property type="entry name" value="CBS"/>
    <property type="match status" value="1"/>
</dbReference>
<evidence type="ECO:0000256" key="1">
    <source>
        <dbReference type="ARBA" id="ARBA00022737"/>
    </source>
</evidence>